<sequence>MDRHRLNTAELAAMVSGRVGPALVEGLRAAELSKHQLLLEAVRRSAARQLPRDQAEPIEHALTDLADLQQRSPVAAREVIGRPQIGVWAMLFLRALRNGETPDTGYLKNLVRESRAADPRGSRVPRLEVSSGGLTLSVRLDDSDPHFGIYGDRATIDSTADLKIWLQRLAEAWHLLVRHAPDTAAAIAGAVNTLVPLRHGGRTASFSATSDWAFGAIALTLPANALDFAEILVHEFRHALLGAVTDLLPLLVPEPSRMLYSPWRRDPRPAAGLLHGAHAYMGLLDFWQRQGATLPAAARFLRWLEPTREALERLAASGALTELGAHLVTAMRSQAERWHEEPHLPAELRDPRRSDVARHALDAAADHRLHWRMRHLRPDGAAIEKLAEHWRARRRPFPVSVHLVPAPAQRLMPSGRSMLLERAAGRTADPAVEATGADEAHLLEGRYAAAAAGYEVRVDARHDPDAWVGLALCHLHLQPDAFLCRQPEVVAALHTRLRHRGPDAAGAPVDPRRLSEWLSDHRRRGD</sequence>
<dbReference type="RefSeq" id="WP_131761159.1">
    <property type="nucleotide sequence ID" value="NZ_CAACUY010000149.1"/>
</dbReference>
<organism evidence="1 2">
    <name type="scientific">Actinomadura fibrosa</name>
    <dbReference type="NCBI Taxonomy" id="111802"/>
    <lineage>
        <taxon>Bacteria</taxon>
        <taxon>Bacillati</taxon>
        <taxon>Actinomycetota</taxon>
        <taxon>Actinomycetes</taxon>
        <taxon>Streptosporangiales</taxon>
        <taxon>Thermomonosporaceae</taxon>
        <taxon>Actinomadura</taxon>
    </lineage>
</organism>
<name>A0ABW2XDZ6_9ACTN</name>
<accession>A0ABW2XDZ6</accession>
<gene>
    <name evidence="1" type="ORF">ACFQZM_08020</name>
</gene>
<evidence type="ECO:0000313" key="2">
    <source>
        <dbReference type="Proteomes" id="UP001597063"/>
    </source>
</evidence>
<comment type="caution">
    <text evidence="1">The sequence shown here is derived from an EMBL/GenBank/DDBJ whole genome shotgun (WGS) entry which is preliminary data.</text>
</comment>
<protein>
    <submittedName>
        <fullName evidence="1">HEXXH motif-containing putative peptide modification protein</fullName>
    </submittedName>
</protein>
<dbReference type="NCBIfam" id="TIGR04267">
    <property type="entry name" value="mod_HExxH"/>
    <property type="match status" value="1"/>
</dbReference>
<proteinExistence type="predicted"/>
<keyword evidence="2" id="KW-1185">Reference proteome</keyword>
<dbReference type="Proteomes" id="UP001597063">
    <property type="component" value="Unassembled WGS sequence"/>
</dbReference>
<dbReference type="InterPro" id="IPR026337">
    <property type="entry name" value="AKG_HExxH"/>
</dbReference>
<dbReference type="EMBL" id="JBHTGP010000003">
    <property type="protein sequence ID" value="MFD0684436.1"/>
    <property type="molecule type" value="Genomic_DNA"/>
</dbReference>
<reference evidence="2" key="1">
    <citation type="journal article" date="2019" name="Int. J. Syst. Evol. Microbiol.">
        <title>The Global Catalogue of Microorganisms (GCM) 10K type strain sequencing project: providing services to taxonomists for standard genome sequencing and annotation.</title>
        <authorList>
            <consortium name="The Broad Institute Genomics Platform"/>
            <consortium name="The Broad Institute Genome Sequencing Center for Infectious Disease"/>
            <person name="Wu L."/>
            <person name="Ma J."/>
        </authorList>
    </citation>
    <scope>NUCLEOTIDE SEQUENCE [LARGE SCALE GENOMIC DNA]</scope>
    <source>
        <strain evidence="2">JCM 9371</strain>
    </source>
</reference>
<evidence type="ECO:0000313" key="1">
    <source>
        <dbReference type="EMBL" id="MFD0684436.1"/>
    </source>
</evidence>